<keyword evidence="3 8" id="KW-1134">Transmembrane beta strand</keyword>
<dbReference type="InterPro" id="IPR039426">
    <property type="entry name" value="TonB-dep_rcpt-like"/>
</dbReference>
<feature type="domain" description="TonB-dependent receptor-like beta-barrel" evidence="11">
    <location>
        <begin position="432"/>
        <end position="931"/>
    </location>
</feature>
<dbReference type="SUPFAM" id="SSF56935">
    <property type="entry name" value="Porins"/>
    <property type="match status" value="1"/>
</dbReference>
<dbReference type="PROSITE" id="PS52016">
    <property type="entry name" value="TONB_DEPENDENT_REC_3"/>
    <property type="match status" value="1"/>
</dbReference>
<dbReference type="Gene3D" id="2.40.170.20">
    <property type="entry name" value="TonB-dependent receptor, beta-barrel domain"/>
    <property type="match status" value="1"/>
</dbReference>
<accession>A0ABV6S557</accession>
<evidence type="ECO:0000256" key="1">
    <source>
        <dbReference type="ARBA" id="ARBA00004571"/>
    </source>
</evidence>
<keyword evidence="4 8" id="KW-0812">Transmembrane</keyword>
<evidence type="ECO:0000256" key="2">
    <source>
        <dbReference type="ARBA" id="ARBA00022448"/>
    </source>
</evidence>
<sequence>MFSSTTAYPVNHSGARFHRARTLAHARLTLLAGAASLALGAAAAHAQDTAATTGGDEAAAPAGDIVITGSRIVRDGYSAPTPVTVLGAQEINAQKPANISDFVNQLPAITAGSTSANSSGSLSNGNAGIASVNLRGLGAGRTLVLLDGQRSVASSVNGTVDVNTIPQDLVERVEVVTGGASAQYGSDAVGGVINFILNKKFTGLKVTADEGLSTYGDGFNYRLGATAGLSLLDDRLHILLNGSYFKQNPVTSIKRSWNDSAYFQITNPNYTASNGEPERLVGSGYAPYTYTAGGLITSGALKGTYFLGEGQTGQLDYGTYSSTSSPYMIGGDTDVTLAGHVGTNSLLPDESRISVFNRTSFDVTSSIEIFGQVSYNRYHGISDYQQTPSTGVSIKSDNAYLLTQYPEVAAAMAANNLSSITIGTSNAGFPVPGSNNTREVYRYVGGADGSFNALSRDWTFNAYFQHGITKSHEELINTWNTARMALAQDAVLYNGQIVCRSTITDPGNGCVPIDRLGTDGPSAEALAYIYGDAQPQRDQTIKQDVGAVSFNTQLFDMPAGPVAVAFGGEWRRESINGSVESQFNSGWLYGNYLVNKGAYNVKEGFVELSVPVFTGFDIDAAGRYTDYSTSGGVATYKIGATWQPIPDIKLRGTYSHDIRAPNLQELFAAGTARTNTVILPDNAPLTGSQQFIENTVGNPNLKPEKANTWTAGVVVSPRFLPGFTASFDYYDIKITDAIGSVTSQNTVDNCYELGLADYCANIVYSGGALSTITIQPFNFASQREKGFDVAASYRTAMSAISEKIPGNFSISANLTHYISNVVDNGVFPIDYAGVNGGSLSGSYSSPSWVYRISAFYDIDPVTLNFVTRGFSDGVYGNDYIECTSSCPASTTQYRTINNNHINGAIYFDTSASVKLRSAGREATLSVVVNNLLNRAPELIGNGPSGNNVPAYAQTNRSLYDVIGRTYRLSISVSL</sequence>
<keyword evidence="6 8" id="KW-0472">Membrane</keyword>
<evidence type="ECO:0000256" key="8">
    <source>
        <dbReference type="PROSITE-ProRule" id="PRU01360"/>
    </source>
</evidence>
<feature type="chain" id="PRO_5045101311" evidence="10">
    <location>
        <begin position="47"/>
        <end position="974"/>
    </location>
</feature>
<reference evidence="13 14" key="1">
    <citation type="submission" date="2024-09" db="EMBL/GenBank/DDBJ databases">
        <authorList>
            <person name="Sun Q."/>
            <person name="Mori K."/>
        </authorList>
    </citation>
    <scope>NUCLEOTIDE SEQUENCE [LARGE SCALE GENOMIC DNA]</scope>
    <source>
        <strain evidence="13 14">CICC 11035S</strain>
    </source>
</reference>
<comment type="similarity">
    <text evidence="8 9">Belongs to the TonB-dependent receptor family.</text>
</comment>
<evidence type="ECO:0000256" key="3">
    <source>
        <dbReference type="ARBA" id="ARBA00022452"/>
    </source>
</evidence>
<dbReference type="EMBL" id="JBHLTM010000026">
    <property type="protein sequence ID" value="MFC0684196.1"/>
    <property type="molecule type" value="Genomic_DNA"/>
</dbReference>
<dbReference type="PANTHER" id="PTHR47234">
    <property type="match status" value="1"/>
</dbReference>
<dbReference type="Gene3D" id="2.170.130.10">
    <property type="entry name" value="TonB-dependent receptor, plug domain"/>
    <property type="match status" value="1"/>
</dbReference>
<dbReference type="InterPro" id="IPR036942">
    <property type="entry name" value="Beta-barrel_TonB_sf"/>
</dbReference>
<keyword evidence="10" id="KW-0732">Signal</keyword>
<keyword evidence="2 8" id="KW-0813">Transport</keyword>
<dbReference type="PANTHER" id="PTHR47234:SF3">
    <property type="entry name" value="SECRETIN_TONB SHORT N-TERMINAL DOMAIN-CONTAINING PROTEIN"/>
    <property type="match status" value="1"/>
</dbReference>
<evidence type="ECO:0000256" key="9">
    <source>
        <dbReference type="RuleBase" id="RU003357"/>
    </source>
</evidence>
<evidence type="ECO:0000256" key="6">
    <source>
        <dbReference type="ARBA" id="ARBA00023136"/>
    </source>
</evidence>
<keyword evidence="14" id="KW-1185">Reference proteome</keyword>
<keyword evidence="13" id="KW-0675">Receptor</keyword>
<evidence type="ECO:0000259" key="11">
    <source>
        <dbReference type="Pfam" id="PF00593"/>
    </source>
</evidence>
<feature type="signal peptide" evidence="10">
    <location>
        <begin position="1"/>
        <end position="46"/>
    </location>
</feature>
<organism evidence="13 14">
    <name type="scientific">Novosphingobium clariflavum</name>
    <dbReference type="NCBI Taxonomy" id="2029884"/>
    <lineage>
        <taxon>Bacteria</taxon>
        <taxon>Pseudomonadati</taxon>
        <taxon>Pseudomonadota</taxon>
        <taxon>Alphaproteobacteria</taxon>
        <taxon>Sphingomonadales</taxon>
        <taxon>Sphingomonadaceae</taxon>
        <taxon>Novosphingobium</taxon>
    </lineage>
</organism>
<proteinExistence type="inferred from homology"/>
<dbReference type="InterPro" id="IPR012910">
    <property type="entry name" value="Plug_dom"/>
</dbReference>
<keyword evidence="7 8" id="KW-0998">Cell outer membrane</keyword>
<feature type="domain" description="TonB-dependent receptor plug" evidence="12">
    <location>
        <begin position="78"/>
        <end position="192"/>
    </location>
</feature>
<gene>
    <name evidence="13" type="ORF">ACFFF8_06285</name>
</gene>
<evidence type="ECO:0000256" key="7">
    <source>
        <dbReference type="ARBA" id="ARBA00023237"/>
    </source>
</evidence>
<dbReference type="Pfam" id="PF07715">
    <property type="entry name" value="Plug"/>
    <property type="match status" value="1"/>
</dbReference>
<name>A0ABV6S557_9SPHN</name>
<comment type="subcellular location">
    <subcellularLocation>
        <location evidence="1 8">Cell outer membrane</location>
        <topology evidence="1 8">Multi-pass membrane protein</topology>
    </subcellularLocation>
</comment>
<dbReference type="RefSeq" id="WP_267218196.1">
    <property type="nucleotide sequence ID" value="NZ_JAPCWC010000001.1"/>
</dbReference>
<protein>
    <submittedName>
        <fullName evidence="13">TonB-dependent receptor domain-containing protein</fullName>
    </submittedName>
</protein>
<keyword evidence="5 9" id="KW-0798">TonB box</keyword>
<dbReference type="Pfam" id="PF00593">
    <property type="entry name" value="TonB_dep_Rec_b-barrel"/>
    <property type="match status" value="1"/>
</dbReference>
<dbReference type="InterPro" id="IPR000531">
    <property type="entry name" value="Beta-barrel_TonB"/>
</dbReference>
<evidence type="ECO:0000313" key="14">
    <source>
        <dbReference type="Proteomes" id="UP001589858"/>
    </source>
</evidence>
<evidence type="ECO:0000256" key="5">
    <source>
        <dbReference type="ARBA" id="ARBA00023077"/>
    </source>
</evidence>
<dbReference type="Proteomes" id="UP001589858">
    <property type="component" value="Unassembled WGS sequence"/>
</dbReference>
<comment type="caution">
    <text evidence="13">The sequence shown here is derived from an EMBL/GenBank/DDBJ whole genome shotgun (WGS) entry which is preliminary data.</text>
</comment>
<evidence type="ECO:0000256" key="4">
    <source>
        <dbReference type="ARBA" id="ARBA00022692"/>
    </source>
</evidence>
<evidence type="ECO:0000313" key="13">
    <source>
        <dbReference type="EMBL" id="MFC0684196.1"/>
    </source>
</evidence>
<evidence type="ECO:0000259" key="12">
    <source>
        <dbReference type="Pfam" id="PF07715"/>
    </source>
</evidence>
<evidence type="ECO:0000256" key="10">
    <source>
        <dbReference type="SAM" id="SignalP"/>
    </source>
</evidence>
<dbReference type="InterPro" id="IPR037066">
    <property type="entry name" value="Plug_dom_sf"/>
</dbReference>